<dbReference type="AlphaFoldDB" id="A0A167UWE3"/>
<feature type="domain" description="3-beta hydroxysteroid dehydrogenase/isomerase" evidence="4">
    <location>
        <begin position="85"/>
        <end position="214"/>
    </location>
</feature>
<dbReference type="PANTHER" id="PTHR10366">
    <property type="entry name" value="NAD DEPENDENT EPIMERASE/DEHYDRATASE"/>
    <property type="match status" value="1"/>
</dbReference>
<dbReference type="GO" id="GO:0006696">
    <property type="term" value="P:ergosterol biosynthetic process"/>
    <property type="evidence" value="ECO:0007669"/>
    <property type="project" value="TreeGrafter"/>
</dbReference>
<dbReference type="EMBL" id="AZHD01000007">
    <property type="protein sequence ID" value="OAA61974.1"/>
    <property type="molecule type" value="Genomic_DNA"/>
</dbReference>
<evidence type="ECO:0000259" key="4">
    <source>
        <dbReference type="Pfam" id="PF01073"/>
    </source>
</evidence>
<dbReference type="InterPro" id="IPR036291">
    <property type="entry name" value="NAD(P)-bd_dom_sf"/>
</dbReference>
<keyword evidence="6" id="KW-1185">Reference proteome</keyword>
<keyword evidence="3" id="KW-1133">Transmembrane helix</keyword>
<dbReference type="SUPFAM" id="SSF51735">
    <property type="entry name" value="NAD(P)-binding Rossmann-fold domains"/>
    <property type="match status" value="1"/>
</dbReference>
<keyword evidence="3" id="KW-0812">Transmembrane</keyword>
<feature type="transmembrane region" description="Helical" evidence="3">
    <location>
        <begin position="12"/>
        <end position="30"/>
    </location>
</feature>
<feature type="transmembrane region" description="Helical" evidence="3">
    <location>
        <begin position="84"/>
        <end position="103"/>
    </location>
</feature>
<dbReference type="InterPro" id="IPR002225">
    <property type="entry name" value="3Beta_OHSteriod_DH/Estase"/>
</dbReference>
<dbReference type="GO" id="GO:0000252">
    <property type="term" value="F:3-beta-hydroxysteroid dehydrogenase [NAD(P)+]/C4-decarboxylase activity"/>
    <property type="evidence" value="ECO:0007669"/>
    <property type="project" value="TreeGrafter"/>
</dbReference>
<dbReference type="OrthoDB" id="10058185at2759"/>
<proteinExistence type="inferred from homology"/>
<dbReference type="Gene3D" id="3.40.50.720">
    <property type="entry name" value="NAD(P)-binding Rossmann-like Domain"/>
    <property type="match status" value="1"/>
</dbReference>
<evidence type="ECO:0000256" key="1">
    <source>
        <dbReference type="ARBA" id="ARBA00023002"/>
    </source>
</evidence>
<evidence type="ECO:0000313" key="5">
    <source>
        <dbReference type="EMBL" id="OAA61974.1"/>
    </source>
</evidence>
<keyword evidence="3" id="KW-0472">Membrane</keyword>
<organism evidence="5 6">
    <name type="scientific">Niveomyces insectorum RCEF 264</name>
    <dbReference type="NCBI Taxonomy" id="1081102"/>
    <lineage>
        <taxon>Eukaryota</taxon>
        <taxon>Fungi</taxon>
        <taxon>Dikarya</taxon>
        <taxon>Ascomycota</taxon>
        <taxon>Pezizomycotina</taxon>
        <taxon>Sordariomycetes</taxon>
        <taxon>Hypocreomycetidae</taxon>
        <taxon>Hypocreales</taxon>
        <taxon>Cordycipitaceae</taxon>
        <taxon>Niveomyces</taxon>
    </lineage>
</organism>
<dbReference type="PANTHER" id="PTHR10366:SF447">
    <property type="entry name" value="HYDROXYSTEROID DEHYDROGENASE_ISOMERASE FAMILY PROTEIN, PUTATIVE (AFU_ORTHOLOGUE AFUA_1G06450)-RELATED"/>
    <property type="match status" value="1"/>
</dbReference>
<gene>
    <name evidence="5" type="ORF">SPI_04833</name>
</gene>
<dbReference type="GO" id="GO:0005783">
    <property type="term" value="C:endoplasmic reticulum"/>
    <property type="evidence" value="ECO:0007669"/>
    <property type="project" value="TreeGrafter"/>
</dbReference>
<dbReference type="InterPro" id="IPR050425">
    <property type="entry name" value="NAD(P)_dehydrat-like"/>
</dbReference>
<comment type="similarity">
    <text evidence="2">Belongs to the NAD(P)-dependent epimerase/dehydratase family. Dihydroflavonol-4-reductase subfamily.</text>
</comment>
<reference evidence="5 6" key="1">
    <citation type="journal article" date="2016" name="Genome Biol. Evol.">
        <title>Divergent and convergent evolution of fungal pathogenicity.</title>
        <authorList>
            <person name="Shang Y."/>
            <person name="Xiao G."/>
            <person name="Zheng P."/>
            <person name="Cen K."/>
            <person name="Zhan S."/>
            <person name="Wang C."/>
        </authorList>
    </citation>
    <scope>NUCLEOTIDE SEQUENCE [LARGE SCALE GENOMIC DNA]</scope>
    <source>
        <strain evidence="5 6">RCEF 264</strain>
    </source>
</reference>
<protein>
    <submittedName>
        <fullName evidence="5">NAD(P)-binding domain protein</fullName>
    </submittedName>
</protein>
<dbReference type="STRING" id="1081102.A0A167UWE3"/>
<keyword evidence="1" id="KW-0560">Oxidoreductase</keyword>
<sequence>MDRLWGLLTQSPFISVVVVLALGVVLYLAFINGRMSGVPDEITRLTPNRWSRELLKETYARLEKNPITLDSYRDKLPPKQDRRYVVTGGCGLVGGYIVLQLLARGQPPESIRIADYQAMHRQDMLDGPARDVDVVHTDISSPESTDAAFGKAWPPSVADLPLTVFHTAAVMVPSERTKFMFGLLERINIKGTENVLAAARRAGADVFVATASGSITIRPVHFWMAPWPWRWRAWPRNFVQCLDEADFFQPIRPFEGFYSSYSAAKATAERIVCGANCASLRTGTIRPANGVYGHPTDNTLGGPLNTSVLPAWSYNISNSFVHGANCALAHLHFEAVLADPGSATAPQAGRPFTVTDPNVPIRFSDLWLAIETLSITPFRTLPVTPIVMLLLSYVIEAYCLLPFRFPVLKSIVPPLTGDIKHLKPPLFSIITHLYATNEACGRAVRDGGLGYHGVLTTLEGVVQEILDWNHEHAGQDKSMWKKYRSSVSMAEEIAKIGTTAKQLQTR</sequence>
<evidence type="ECO:0000256" key="2">
    <source>
        <dbReference type="ARBA" id="ARBA00023445"/>
    </source>
</evidence>
<comment type="caution">
    <text evidence="5">The sequence shown here is derived from an EMBL/GenBank/DDBJ whole genome shotgun (WGS) entry which is preliminary data.</text>
</comment>
<evidence type="ECO:0000313" key="6">
    <source>
        <dbReference type="Proteomes" id="UP000076874"/>
    </source>
</evidence>
<dbReference type="Proteomes" id="UP000076874">
    <property type="component" value="Unassembled WGS sequence"/>
</dbReference>
<name>A0A167UWE3_9HYPO</name>
<accession>A0A167UWE3</accession>
<evidence type="ECO:0000256" key="3">
    <source>
        <dbReference type="SAM" id="Phobius"/>
    </source>
</evidence>
<dbReference type="Pfam" id="PF01073">
    <property type="entry name" value="3Beta_HSD"/>
    <property type="match status" value="1"/>
</dbReference>